<reference evidence="1" key="1">
    <citation type="submission" date="2023-03" db="EMBL/GenBank/DDBJ databases">
        <title>Massive genome expansion in bonnet fungi (Mycena s.s.) driven by repeated elements and novel gene families across ecological guilds.</title>
        <authorList>
            <consortium name="Lawrence Berkeley National Laboratory"/>
            <person name="Harder C.B."/>
            <person name="Miyauchi S."/>
            <person name="Viragh M."/>
            <person name="Kuo A."/>
            <person name="Thoen E."/>
            <person name="Andreopoulos B."/>
            <person name="Lu D."/>
            <person name="Skrede I."/>
            <person name="Drula E."/>
            <person name="Henrissat B."/>
            <person name="Morin E."/>
            <person name="Kohler A."/>
            <person name="Barry K."/>
            <person name="LaButti K."/>
            <person name="Morin E."/>
            <person name="Salamov A."/>
            <person name="Lipzen A."/>
            <person name="Mereny Z."/>
            <person name="Hegedus B."/>
            <person name="Baldrian P."/>
            <person name="Stursova M."/>
            <person name="Weitz H."/>
            <person name="Taylor A."/>
            <person name="Grigoriev I.V."/>
            <person name="Nagy L.G."/>
            <person name="Martin F."/>
            <person name="Kauserud H."/>
        </authorList>
    </citation>
    <scope>NUCLEOTIDE SEQUENCE</scope>
    <source>
        <strain evidence="1">9284</strain>
    </source>
</reference>
<dbReference type="Proteomes" id="UP001221142">
    <property type="component" value="Unassembled WGS sequence"/>
</dbReference>
<dbReference type="EMBL" id="JARKIF010000001">
    <property type="protein sequence ID" value="KAJ7651336.1"/>
    <property type="molecule type" value="Genomic_DNA"/>
</dbReference>
<dbReference type="AlphaFoldDB" id="A0AAD7CLN2"/>
<name>A0AAD7CLN2_9AGAR</name>
<evidence type="ECO:0000313" key="2">
    <source>
        <dbReference type="Proteomes" id="UP001221142"/>
    </source>
</evidence>
<evidence type="ECO:0000313" key="1">
    <source>
        <dbReference type="EMBL" id="KAJ7651336.1"/>
    </source>
</evidence>
<sequence>MDSKAYPRLPLELERAIFELVALSHPISIPNLLLVASRVKEWIQPLLYHTLIFASDSPGLTGQPVDGLRSYTPASFFRILRLQQNLVECAQNLMFMGSEIGQLETVLSACPRVQNLYVLWPCTGDNFDGSMLDALPLHQLHGQLCALVPNNPFQRPVFSNISHLEIFSVSNEEDWPSLVRLPRLTHLALGHYDEALSQLVLKERETLIVLVVLEPPERGTNYSTLRADPRFVMMKSTLSSGVDDWQRGVLHGKDYWSRVEDFIAKRRAGLPRPDPKHPFHLPPLDPEF</sequence>
<keyword evidence="2" id="KW-1185">Reference proteome</keyword>
<proteinExistence type="predicted"/>
<accession>A0AAD7CLN2</accession>
<organism evidence="1 2">
    <name type="scientific">Roridomyces roridus</name>
    <dbReference type="NCBI Taxonomy" id="1738132"/>
    <lineage>
        <taxon>Eukaryota</taxon>
        <taxon>Fungi</taxon>
        <taxon>Dikarya</taxon>
        <taxon>Basidiomycota</taxon>
        <taxon>Agaricomycotina</taxon>
        <taxon>Agaricomycetes</taxon>
        <taxon>Agaricomycetidae</taxon>
        <taxon>Agaricales</taxon>
        <taxon>Marasmiineae</taxon>
        <taxon>Mycenaceae</taxon>
        <taxon>Roridomyces</taxon>
    </lineage>
</organism>
<comment type="caution">
    <text evidence="1">The sequence shown here is derived from an EMBL/GenBank/DDBJ whole genome shotgun (WGS) entry which is preliminary data.</text>
</comment>
<protein>
    <submittedName>
        <fullName evidence="1">Uncharacterized protein</fullName>
    </submittedName>
</protein>
<gene>
    <name evidence="1" type="ORF">FB45DRAFT_1018685</name>
</gene>